<gene>
    <name evidence="3" type="ORF">R3P95_13955</name>
</gene>
<reference evidence="3 4" key="1">
    <citation type="submission" date="2023-10" db="EMBL/GenBank/DDBJ databases">
        <title>Development of a sustainable strategy for remediation of hydrocarbon-contaminated territories based on the waste exchange concept.</title>
        <authorList>
            <person name="Krivoruchko A."/>
        </authorList>
    </citation>
    <scope>NUCLEOTIDE SEQUENCE [LARGE SCALE GENOMIC DNA]</scope>
    <source>
        <strain evidence="3 4">IEGM 1322</strain>
    </source>
</reference>
<dbReference type="PANTHER" id="PTHR43646:SF3">
    <property type="entry name" value="SLR1566 PROTEIN"/>
    <property type="match status" value="1"/>
</dbReference>
<dbReference type="RefSeq" id="WP_317548576.1">
    <property type="nucleotide sequence ID" value="NZ_JAWLKE010000005.1"/>
</dbReference>
<dbReference type="CDD" id="cd00761">
    <property type="entry name" value="Glyco_tranf_GTA_type"/>
    <property type="match status" value="1"/>
</dbReference>
<keyword evidence="3" id="KW-0328">Glycosyltransferase</keyword>
<feature type="domain" description="Glycosyltransferase 2-like" evidence="2">
    <location>
        <begin position="47"/>
        <end position="226"/>
    </location>
</feature>
<keyword evidence="1" id="KW-0732">Signal</keyword>
<dbReference type="InterPro" id="IPR029044">
    <property type="entry name" value="Nucleotide-diphossugar_trans"/>
</dbReference>
<feature type="chain" id="PRO_5046118445" evidence="1">
    <location>
        <begin position="22"/>
        <end position="389"/>
    </location>
</feature>
<keyword evidence="3" id="KW-0808">Transferase</keyword>
<sequence>MRARLLARTTATASVLATASAAVSVFNSRFMPSLRSPDHDVTERVVVCIPARNEVSTLPALIGDLTRQRSCTDLRVIVLDDDSTDGTASAARAAADGDPRIRVATSGVAPPAGWTGKAAACAELARLADEDDPMTSLIVFVDADVRLEPEAVAAAARVLRRRGASLLCPWPEQLAESTVERLVQPLLAWSWMSTLPVPLGNATLAPSMAVACGQFMAFDAAAYRAIGGHGCVAASATEDLDLARALRRRGFSTAVASGAGFVRCRMYRSAAELRSGYSRWLWSEFGGPAGSAAAALALTAVYVLPPITALTSSGVTRRLGLAGYLAGTVSRMSTRRREVGSRFGVVDAVDAALHPVSILAFVGLVAESHVRRRRGALSWKSRPMPRGET</sequence>
<organism evidence="3 4">
    <name type="scientific">Rhodococcus cercidiphylli</name>
    <dbReference type="NCBI Taxonomy" id="489916"/>
    <lineage>
        <taxon>Bacteria</taxon>
        <taxon>Bacillati</taxon>
        <taxon>Actinomycetota</taxon>
        <taxon>Actinomycetes</taxon>
        <taxon>Mycobacteriales</taxon>
        <taxon>Nocardiaceae</taxon>
        <taxon>Rhodococcus</taxon>
    </lineage>
</organism>
<feature type="signal peptide" evidence="1">
    <location>
        <begin position="1"/>
        <end position="21"/>
    </location>
</feature>
<evidence type="ECO:0000259" key="2">
    <source>
        <dbReference type="Pfam" id="PF00535"/>
    </source>
</evidence>
<dbReference type="PANTHER" id="PTHR43646">
    <property type="entry name" value="GLYCOSYLTRANSFERASE"/>
    <property type="match status" value="1"/>
</dbReference>
<evidence type="ECO:0000313" key="4">
    <source>
        <dbReference type="Proteomes" id="UP001185899"/>
    </source>
</evidence>
<comment type="caution">
    <text evidence="3">The sequence shown here is derived from an EMBL/GenBank/DDBJ whole genome shotgun (WGS) entry which is preliminary data.</text>
</comment>
<name>A0ABU4AZI8_9NOCA</name>
<dbReference type="EC" id="2.4.-.-" evidence="3"/>
<dbReference type="Proteomes" id="UP001185899">
    <property type="component" value="Unassembled WGS sequence"/>
</dbReference>
<dbReference type="GO" id="GO:0016757">
    <property type="term" value="F:glycosyltransferase activity"/>
    <property type="evidence" value="ECO:0007669"/>
    <property type="project" value="UniProtKB-KW"/>
</dbReference>
<dbReference type="Gene3D" id="3.90.550.10">
    <property type="entry name" value="Spore Coat Polysaccharide Biosynthesis Protein SpsA, Chain A"/>
    <property type="match status" value="1"/>
</dbReference>
<dbReference type="InterPro" id="IPR001173">
    <property type="entry name" value="Glyco_trans_2-like"/>
</dbReference>
<dbReference type="SUPFAM" id="SSF53448">
    <property type="entry name" value="Nucleotide-diphospho-sugar transferases"/>
    <property type="match status" value="1"/>
</dbReference>
<keyword evidence="4" id="KW-1185">Reference proteome</keyword>
<protein>
    <submittedName>
        <fullName evidence="3">Glycosyltransferase family A protein</fullName>
        <ecNumber evidence="3">2.4.-.-</ecNumber>
    </submittedName>
</protein>
<dbReference type="Pfam" id="PF00535">
    <property type="entry name" value="Glycos_transf_2"/>
    <property type="match status" value="1"/>
</dbReference>
<dbReference type="EMBL" id="JAWLKE010000005">
    <property type="protein sequence ID" value="MDV6231658.1"/>
    <property type="molecule type" value="Genomic_DNA"/>
</dbReference>
<evidence type="ECO:0000313" key="3">
    <source>
        <dbReference type="EMBL" id="MDV6231658.1"/>
    </source>
</evidence>
<accession>A0ABU4AZI8</accession>
<evidence type="ECO:0000256" key="1">
    <source>
        <dbReference type="SAM" id="SignalP"/>
    </source>
</evidence>
<proteinExistence type="predicted"/>